<dbReference type="InterPro" id="IPR004675">
    <property type="entry name" value="AhpD_core"/>
</dbReference>
<keyword evidence="2" id="KW-0560">Oxidoreductase</keyword>
<protein>
    <submittedName>
        <fullName evidence="2">Uncharacterized peroxidase-related enzyme</fullName>
    </submittedName>
</protein>
<dbReference type="InterPro" id="IPR029032">
    <property type="entry name" value="AhpD-like"/>
</dbReference>
<evidence type="ECO:0000313" key="2">
    <source>
        <dbReference type="EMBL" id="SHG74559.1"/>
    </source>
</evidence>
<dbReference type="AlphaFoldDB" id="A0A1M5MCD8"/>
<dbReference type="NCBIfam" id="TIGR00778">
    <property type="entry name" value="ahpD_dom"/>
    <property type="match status" value="1"/>
</dbReference>
<dbReference type="InterPro" id="IPR003779">
    <property type="entry name" value="CMD-like"/>
</dbReference>
<evidence type="ECO:0000259" key="1">
    <source>
        <dbReference type="Pfam" id="PF02627"/>
    </source>
</evidence>
<dbReference type="OrthoDB" id="9808310at2"/>
<keyword evidence="3" id="KW-1185">Reference proteome</keyword>
<reference evidence="3" key="1">
    <citation type="submission" date="2016-11" db="EMBL/GenBank/DDBJ databases">
        <authorList>
            <person name="Varghese N."/>
            <person name="Submissions S."/>
        </authorList>
    </citation>
    <scope>NUCLEOTIDE SEQUENCE [LARGE SCALE GENOMIC DNA]</scope>
    <source>
        <strain evidence="3">DSM 25330</strain>
    </source>
</reference>
<dbReference type="PANTHER" id="PTHR35446:SF3">
    <property type="entry name" value="CMD DOMAIN-CONTAINING PROTEIN"/>
    <property type="match status" value="1"/>
</dbReference>
<dbReference type="Pfam" id="PF02627">
    <property type="entry name" value="CMD"/>
    <property type="match status" value="1"/>
</dbReference>
<dbReference type="Proteomes" id="UP000184522">
    <property type="component" value="Unassembled WGS sequence"/>
</dbReference>
<accession>A0A1M5MCD8</accession>
<feature type="domain" description="Carboxymuconolactone decarboxylase-like" evidence="1">
    <location>
        <begin position="43"/>
        <end position="103"/>
    </location>
</feature>
<keyword evidence="2" id="KW-0575">Peroxidase</keyword>
<organism evidence="2 3">
    <name type="scientific">Winogradskyella jejuensis</name>
    <dbReference type="NCBI Taxonomy" id="1089305"/>
    <lineage>
        <taxon>Bacteria</taxon>
        <taxon>Pseudomonadati</taxon>
        <taxon>Bacteroidota</taxon>
        <taxon>Flavobacteriia</taxon>
        <taxon>Flavobacteriales</taxon>
        <taxon>Flavobacteriaceae</taxon>
        <taxon>Winogradskyella</taxon>
    </lineage>
</organism>
<evidence type="ECO:0000313" key="3">
    <source>
        <dbReference type="Proteomes" id="UP000184522"/>
    </source>
</evidence>
<proteinExistence type="predicted"/>
<dbReference type="STRING" id="1089305.SAMN05444148_0853"/>
<dbReference type="GO" id="GO:0051920">
    <property type="term" value="F:peroxiredoxin activity"/>
    <property type="evidence" value="ECO:0007669"/>
    <property type="project" value="InterPro"/>
</dbReference>
<dbReference type="EMBL" id="FQWS01000001">
    <property type="protein sequence ID" value="SHG74559.1"/>
    <property type="molecule type" value="Genomic_DNA"/>
</dbReference>
<name>A0A1M5MCD8_9FLAO</name>
<dbReference type="SUPFAM" id="SSF69118">
    <property type="entry name" value="AhpD-like"/>
    <property type="match status" value="1"/>
</dbReference>
<dbReference type="Gene3D" id="1.20.1290.10">
    <property type="entry name" value="AhpD-like"/>
    <property type="match status" value="1"/>
</dbReference>
<dbReference type="PANTHER" id="PTHR35446">
    <property type="entry name" value="SI:CH211-175M2.5"/>
    <property type="match status" value="1"/>
</dbReference>
<sequence length="182" mass="19961">MITFNVPTREDVSENNQVIFDNLTKALGFVPNLYATYANSDTALENYLNFANAQTSLSAKEKEVVNLAVSQVNNCIYCLSAHTAIGKMNGFTDEQILELRTGYSSVNNKLNALAKLAKNITENRGNTDDAVLENFFNAGYTKANLIDAISLVGDKTISNYIHSTTKIPVDFPVAQPLELETV</sequence>
<dbReference type="RefSeq" id="WP_073083522.1">
    <property type="nucleotide sequence ID" value="NZ_FQWS01000001.1"/>
</dbReference>
<gene>
    <name evidence="2" type="ORF">SAMN05444148_0853</name>
</gene>